<dbReference type="InterPro" id="IPR036852">
    <property type="entry name" value="Peptidase_S8/S53_dom_sf"/>
</dbReference>
<reference evidence="7 8" key="1">
    <citation type="journal article" date="2014" name="Curr. Microbiol.">
        <title>Spirosoma radiotolerans sp. nov., a gamma-radiation-resistant bacterium isolated from gamma ray-irradiated soil.</title>
        <authorList>
            <person name="Lee J.J."/>
            <person name="Srinivasan S."/>
            <person name="Lim S."/>
            <person name="Joe M."/>
            <person name="Im S."/>
            <person name="Bae S.I."/>
            <person name="Park K.R."/>
            <person name="Han J.H."/>
            <person name="Park S.H."/>
            <person name="Joo B.M."/>
            <person name="Park S.J."/>
            <person name="Kim M.K."/>
        </authorList>
    </citation>
    <scope>NUCLEOTIDE SEQUENCE [LARGE SCALE GENOMIC DNA]</scope>
    <source>
        <strain evidence="7 8">DG5A</strain>
    </source>
</reference>
<dbReference type="KEGG" id="srd:SD10_06765"/>
<protein>
    <submittedName>
        <fullName evidence="7">Peptidase S8</fullName>
    </submittedName>
</protein>
<evidence type="ECO:0000256" key="5">
    <source>
        <dbReference type="PROSITE-ProRule" id="PRU01240"/>
    </source>
</evidence>
<dbReference type="PATRIC" id="fig|1379870.5.peg.1472"/>
<dbReference type="GO" id="GO:0006508">
    <property type="term" value="P:proteolysis"/>
    <property type="evidence" value="ECO:0007669"/>
    <property type="project" value="UniProtKB-KW"/>
</dbReference>
<dbReference type="PRINTS" id="PR00723">
    <property type="entry name" value="SUBTILISIN"/>
</dbReference>
<evidence type="ECO:0000256" key="1">
    <source>
        <dbReference type="ARBA" id="ARBA00011073"/>
    </source>
</evidence>
<accession>A0A0E3ZZT6</accession>
<dbReference type="PROSITE" id="PS51892">
    <property type="entry name" value="SUBTILASE"/>
    <property type="match status" value="1"/>
</dbReference>
<comment type="similarity">
    <text evidence="1 5">Belongs to the peptidase S8 family.</text>
</comment>
<proteinExistence type="inferred from homology"/>
<dbReference type="SUPFAM" id="SSF52743">
    <property type="entry name" value="Subtilisin-like"/>
    <property type="match status" value="1"/>
</dbReference>
<dbReference type="EMBL" id="CP010429">
    <property type="protein sequence ID" value="AKD58375.1"/>
    <property type="molecule type" value="Genomic_DNA"/>
</dbReference>
<dbReference type="InterPro" id="IPR050131">
    <property type="entry name" value="Peptidase_S8_subtilisin-like"/>
</dbReference>
<evidence type="ECO:0000256" key="2">
    <source>
        <dbReference type="ARBA" id="ARBA00022670"/>
    </source>
</evidence>
<dbReference type="STRING" id="1379870.SD10_06765"/>
<dbReference type="Proteomes" id="UP000033054">
    <property type="component" value="Chromosome"/>
</dbReference>
<evidence type="ECO:0000259" key="6">
    <source>
        <dbReference type="Pfam" id="PF00082"/>
    </source>
</evidence>
<sequence>MAALARGDDRFQTGRYLVTFKEGAGQSGLRYLEAMRVAHAGDFEGQAVTLDQLSDADALFLPEINMALIGGQAASEHKLGEQAEIASDSPIASIEPEYFVFADGGTSGSVVESGFVELAKSTTFESLPGFTESLYQASNSYLRGFLQATETIAREIRKTGNGHSHQEIEEETEALLATWGLKACKVPTSRRSGAGINIAVLANGFDSGHPDFVGRSIVSQTFVGEPVMDLNGHGTHMIGTACGPLSPADPTPRYGIGYQTSIYVAKVLTNSMMGTVASVLTGINWAIANRCPVIFAPLAMAGGPSAVFTAAGKAALNKGCLLIAGSSSAGASVGAPANSPTILSVAALNQNLQPTPFSPVGKIDMAAPGVDTFSSWPRPRRYATISGIASATAHVAGCAALWAETSPALRGIRLWQKLQNTARGLPFPATRVGAGLVQAP</sequence>
<dbReference type="AlphaFoldDB" id="A0A0E3ZZT6"/>
<comment type="caution">
    <text evidence="5">Lacks conserved residue(s) required for the propagation of feature annotation.</text>
</comment>
<organism evidence="7 8">
    <name type="scientific">Spirosoma radiotolerans</name>
    <dbReference type="NCBI Taxonomy" id="1379870"/>
    <lineage>
        <taxon>Bacteria</taxon>
        <taxon>Pseudomonadati</taxon>
        <taxon>Bacteroidota</taxon>
        <taxon>Cytophagia</taxon>
        <taxon>Cytophagales</taxon>
        <taxon>Cytophagaceae</taxon>
        <taxon>Spirosoma</taxon>
    </lineage>
</organism>
<keyword evidence="2" id="KW-0645">Protease</keyword>
<dbReference type="GO" id="GO:0004252">
    <property type="term" value="F:serine-type endopeptidase activity"/>
    <property type="evidence" value="ECO:0007669"/>
    <property type="project" value="InterPro"/>
</dbReference>
<dbReference type="Pfam" id="PF00082">
    <property type="entry name" value="Peptidase_S8"/>
    <property type="match status" value="1"/>
</dbReference>
<dbReference type="PANTHER" id="PTHR43806">
    <property type="entry name" value="PEPTIDASE S8"/>
    <property type="match status" value="1"/>
</dbReference>
<keyword evidence="4" id="KW-0720">Serine protease</keyword>
<evidence type="ECO:0000313" key="7">
    <source>
        <dbReference type="EMBL" id="AKD58375.1"/>
    </source>
</evidence>
<dbReference type="HOGENOM" id="CLU_011263_15_8_10"/>
<dbReference type="PANTHER" id="PTHR43806:SF11">
    <property type="entry name" value="CEREVISIN-RELATED"/>
    <property type="match status" value="1"/>
</dbReference>
<gene>
    <name evidence="7" type="ORF">SD10_06765</name>
</gene>
<name>A0A0E3ZZT6_9BACT</name>
<evidence type="ECO:0000313" key="8">
    <source>
        <dbReference type="Proteomes" id="UP000033054"/>
    </source>
</evidence>
<dbReference type="InterPro" id="IPR000209">
    <property type="entry name" value="Peptidase_S8/S53_dom"/>
</dbReference>
<keyword evidence="8" id="KW-1185">Reference proteome</keyword>
<evidence type="ECO:0000256" key="3">
    <source>
        <dbReference type="ARBA" id="ARBA00022801"/>
    </source>
</evidence>
<dbReference type="InterPro" id="IPR015500">
    <property type="entry name" value="Peptidase_S8_subtilisin-rel"/>
</dbReference>
<feature type="domain" description="Peptidase S8/S53" evidence="6">
    <location>
        <begin position="193"/>
        <end position="435"/>
    </location>
</feature>
<dbReference type="Gene3D" id="3.40.50.200">
    <property type="entry name" value="Peptidase S8/S53 domain"/>
    <property type="match status" value="1"/>
</dbReference>
<evidence type="ECO:0000256" key="4">
    <source>
        <dbReference type="ARBA" id="ARBA00022825"/>
    </source>
</evidence>
<keyword evidence="3" id="KW-0378">Hydrolase</keyword>